<evidence type="ECO:0000259" key="3">
    <source>
        <dbReference type="SMART" id="SM00460"/>
    </source>
</evidence>
<dbReference type="PANTHER" id="PTHR42736">
    <property type="entry name" value="PROTEIN-GLUTAMINE GAMMA-GLUTAMYLTRANSFERASE"/>
    <property type="match status" value="1"/>
</dbReference>
<dbReference type="GeneID" id="56077625"/>
<dbReference type="PANTHER" id="PTHR42736:SF1">
    <property type="entry name" value="PROTEIN-GLUTAMINE GAMMA-GLUTAMYLTRANSFERASE"/>
    <property type="match status" value="1"/>
</dbReference>
<protein>
    <submittedName>
        <fullName evidence="4">DUF4129 domain-containing protein</fullName>
    </submittedName>
</protein>
<feature type="transmembrane region" description="Helical" evidence="2">
    <location>
        <begin position="169"/>
        <end position="187"/>
    </location>
</feature>
<dbReference type="AlphaFoldDB" id="A0A7D5P8Q1"/>
<dbReference type="SMART" id="SM00460">
    <property type="entry name" value="TGc"/>
    <property type="match status" value="1"/>
</dbReference>
<keyword evidence="2" id="KW-0472">Membrane</keyword>
<feature type="transmembrane region" description="Helical" evidence="2">
    <location>
        <begin position="49"/>
        <end position="67"/>
    </location>
</feature>
<feature type="transmembrane region" description="Helical" evidence="2">
    <location>
        <begin position="146"/>
        <end position="163"/>
    </location>
</feature>
<dbReference type="Pfam" id="PF01841">
    <property type="entry name" value="Transglut_core"/>
    <property type="match status" value="1"/>
</dbReference>
<feature type="transmembrane region" description="Helical" evidence="2">
    <location>
        <begin position="22"/>
        <end position="43"/>
    </location>
</feature>
<dbReference type="Gene3D" id="3.10.620.30">
    <property type="match status" value="1"/>
</dbReference>
<feature type="compositionally biased region" description="Acidic residues" evidence="1">
    <location>
        <begin position="613"/>
        <end position="622"/>
    </location>
</feature>
<name>A0A7D5P8Q1_9EURY</name>
<dbReference type="InterPro" id="IPR038765">
    <property type="entry name" value="Papain-like_cys_pep_sf"/>
</dbReference>
<evidence type="ECO:0000313" key="4">
    <source>
        <dbReference type="EMBL" id="QLH77080.1"/>
    </source>
</evidence>
<evidence type="ECO:0000313" key="5">
    <source>
        <dbReference type="Proteomes" id="UP000509667"/>
    </source>
</evidence>
<dbReference type="SUPFAM" id="SSF54001">
    <property type="entry name" value="Cysteine proteinases"/>
    <property type="match status" value="1"/>
</dbReference>
<feature type="transmembrane region" description="Helical" evidence="2">
    <location>
        <begin position="124"/>
        <end position="141"/>
    </location>
</feature>
<dbReference type="OrthoDB" id="18481at2157"/>
<keyword evidence="2" id="KW-1133">Transmembrane helix</keyword>
<dbReference type="KEGG" id="hrr:HZS55_07140"/>
<feature type="compositionally biased region" description="Basic and acidic residues" evidence="1">
    <location>
        <begin position="532"/>
        <end position="542"/>
    </location>
</feature>
<dbReference type="EMBL" id="CP058910">
    <property type="protein sequence ID" value="QLH77080.1"/>
    <property type="molecule type" value="Genomic_DNA"/>
</dbReference>
<feature type="domain" description="Transglutaminase-like" evidence="3">
    <location>
        <begin position="449"/>
        <end position="519"/>
    </location>
</feature>
<accession>A0A7D5P8Q1</accession>
<dbReference type="Proteomes" id="UP000509667">
    <property type="component" value="Chromosome"/>
</dbReference>
<proteinExistence type="predicted"/>
<reference evidence="4 5" key="1">
    <citation type="submission" date="2020-07" db="EMBL/GenBank/DDBJ databases">
        <title>Halosimplex pelagicum sp. nov. and Halosimplex rubrum sp. nov., isolated from salted brown alga Laminaria, and emended description of the genus Halosimplex.</title>
        <authorList>
            <person name="Cui H."/>
        </authorList>
    </citation>
    <scope>NUCLEOTIDE SEQUENCE [LARGE SCALE GENOMIC DNA]</scope>
    <source>
        <strain evidence="4 5">R27</strain>
    </source>
</reference>
<dbReference type="InterPro" id="IPR002931">
    <property type="entry name" value="Transglutaminase-like"/>
</dbReference>
<dbReference type="InterPro" id="IPR052901">
    <property type="entry name" value="Bact_TGase-like"/>
</dbReference>
<keyword evidence="5" id="KW-1185">Reference proteome</keyword>
<evidence type="ECO:0000256" key="2">
    <source>
        <dbReference type="SAM" id="Phobius"/>
    </source>
</evidence>
<dbReference type="InterPro" id="IPR025403">
    <property type="entry name" value="TgpA-like_C"/>
</dbReference>
<gene>
    <name evidence="4" type="ORF">HZS55_07140</name>
</gene>
<dbReference type="RefSeq" id="WP_179911011.1">
    <property type="nucleotide sequence ID" value="NZ_CP058910.1"/>
</dbReference>
<sequence>MSTETRAADAAFDLDDVDPVRAVALGGISLLIAAYGSVFYRFIDVTGEPLVFVILGGATLGAATLLARSLRLRWAAVVAVGLLATGLTLYIVSLPRQPPLVPLVTDAVALMTGRSLLQVTNVDLWVLGVAPGPLFLTWYLAVRRRYVGGVVAGGATLGFLVLTGDASNVTTLVGVVGGIVAVAVGDMDRRGDSLRAAEPLAVLLAALILLSAVAPVVPAGPSRTADTWSSFQTGGPDGGTVEANLVEADSQLGIAGNLSLSPEVRFRVESDTESYWQIGSYDRYTGDGWIRTGSSYAYNGRIQGPPGQSRTVDQTYTAIDEISVLPAAWKPVEVGASVSDRARVTDLDGLEIDGSLERGERYSVTSRVPVASARDLRSAGTDYPSAVAERFTRLPSSTPDRVAERTERITARADSPYATARVVERWLENNKNYSLDVQRPRGNVANEFLFEMDAGYCTYFATAMVTMLRTQDIPARMAVGYTPGERVAEDEWVVRGYDAHAWVEVYFPDAGWVRFDPTPAGPRQAAEQGELVEARENNRTDVDTNETGSGEWTPTPTATPAPLTPRAEQPVQEAPGQVTVPDRITRPGGGPTGNVTASGPAVTRPPTNAPGGDEGDSGEGGDDGAAGPFDGRPPTRAEAALATIVLVGAVVALRWTGVTGRIYRAVWLRYQPTKDPVTDAERAFDRLEYVLGERHRPRRPEETPRQYLAAVGADERAAQVAAVRERAKYAGRVTREEADEAVDLVDDMVGWRGA</sequence>
<dbReference type="Pfam" id="PF13559">
    <property type="entry name" value="DUF4129"/>
    <property type="match status" value="1"/>
</dbReference>
<evidence type="ECO:0000256" key="1">
    <source>
        <dbReference type="SAM" id="MobiDB-lite"/>
    </source>
</evidence>
<feature type="transmembrane region" description="Helical" evidence="2">
    <location>
        <begin position="74"/>
        <end position="93"/>
    </location>
</feature>
<feature type="region of interest" description="Disordered" evidence="1">
    <location>
        <begin position="518"/>
        <end position="634"/>
    </location>
</feature>
<keyword evidence="2" id="KW-0812">Transmembrane</keyword>
<feature type="transmembrane region" description="Helical" evidence="2">
    <location>
        <begin position="199"/>
        <end position="217"/>
    </location>
</feature>
<organism evidence="4 5">
    <name type="scientific">Halosimplex rubrum</name>
    <dbReference type="NCBI Taxonomy" id="869889"/>
    <lineage>
        <taxon>Archaea</taxon>
        <taxon>Methanobacteriati</taxon>
        <taxon>Methanobacteriota</taxon>
        <taxon>Stenosarchaea group</taxon>
        <taxon>Halobacteria</taxon>
        <taxon>Halobacteriales</taxon>
        <taxon>Haloarculaceae</taxon>
        <taxon>Halosimplex</taxon>
    </lineage>
</organism>